<proteinExistence type="predicted"/>
<feature type="region of interest" description="Disordered" evidence="1">
    <location>
        <begin position="206"/>
        <end position="257"/>
    </location>
</feature>
<reference evidence="2" key="1">
    <citation type="submission" date="2021-02" db="EMBL/GenBank/DDBJ databases">
        <authorList>
            <person name="Dougan E. K."/>
            <person name="Rhodes N."/>
            <person name="Thang M."/>
            <person name="Chan C."/>
        </authorList>
    </citation>
    <scope>NUCLEOTIDE SEQUENCE</scope>
</reference>
<accession>A0A812RTI3</accession>
<comment type="caution">
    <text evidence="2">The sequence shown here is derived from an EMBL/GenBank/DDBJ whole genome shotgun (WGS) entry which is preliminary data.</text>
</comment>
<sequence>MPLLDSPVLYPAPKVQWYTPTPRKPSHENPLGIVFPEDTEKETRVTGARGVREGSPPEDLMMVKIDGALDLLPSDNFGPHFYCATAYYPGEGNAEINARKTEFAVGKANPARPDLDNCMLQKTVLVPYNRKQQLLMVEIHEVDPEDSEVEDCLIGQATLPLADPKIESSANWPLFRGFESSGSLAVQVHIPQVNSAGPKTLECTTPSVCKPSKRSNTPPKGFPEPVSPLSRTLPYRCKRSERSDTPPEGFPEPVSPSRVARPTLLESLRYGKQTPEEKKCQAFDEDAWTRDMGSSQIFTGCAPCDAFLESMRKGPDLLQHSPLLKSLMSGVDPLADVDIRLPTQAGGSRLHSCIRPEQAQTVSAVSGNVQYTPASYVPARPHHSHMPPRTSYNPVPTQQSLLGTSNPARMLQNRQASCMPQVTGFNPVFKQQSLLSTASPTQTSTNHVQYRQASYMPQAAGHNPVIQQQSLLGTVSPTKPAMSSSAQHINNASYMPSPSSQKPLVQPSLLSTKRPTDIQTTSAVSSSVQAMFTLPTAIESCRPYTMQQSRVGTARPMRTLPPFPGNVQYMQMQPAGARGYHPFAGQYFACVR</sequence>
<organism evidence="2 3">
    <name type="scientific">Symbiodinium necroappetens</name>
    <dbReference type="NCBI Taxonomy" id="1628268"/>
    <lineage>
        <taxon>Eukaryota</taxon>
        <taxon>Sar</taxon>
        <taxon>Alveolata</taxon>
        <taxon>Dinophyceae</taxon>
        <taxon>Suessiales</taxon>
        <taxon>Symbiodiniaceae</taxon>
        <taxon>Symbiodinium</taxon>
    </lineage>
</organism>
<evidence type="ECO:0000313" key="2">
    <source>
        <dbReference type="EMBL" id="CAE7452129.1"/>
    </source>
</evidence>
<keyword evidence="3" id="KW-1185">Reference proteome</keyword>
<gene>
    <name evidence="2" type="ORF">SNEC2469_LOCUS12537</name>
</gene>
<dbReference type="Proteomes" id="UP000601435">
    <property type="component" value="Unassembled WGS sequence"/>
</dbReference>
<name>A0A812RTI3_9DINO</name>
<dbReference type="EMBL" id="CAJNJA010019897">
    <property type="protein sequence ID" value="CAE7452129.1"/>
    <property type="molecule type" value="Genomic_DNA"/>
</dbReference>
<evidence type="ECO:0008006" key="4">
    <source>
        <dbReference type="Google" id="ProtNLM"/>
    </source>
</evidence>
<evidence type="ECO:0000256" key="1">
    <source>
        <dbReference type="SAM" id="MobiDB-lite"/>
    </source>
</evidence>
<protein>
    <recommendedName>
        <fullName evidence="4">C2 domain-containing protein</fullName>
    </recommendedName>
</protein>
<dbReference type="OrthoDB" id="449261at2759"/>
<dbReference type="AlphaFoldDB" id="A0A812RTI3"/>
<evidence type="ECO:0000313" key="3">
    <source>
        <dbReference type="Proteomes" id="UP000601435"/>
    </source>
</evidence>